<gene>
    <name evidence="10" type="primary">ydgH</name>
    <name evidence="10" type="ORF">Pla111_02040</name>
</gene>
<evidence type="ECO:0000313" key="11">
    <source>
        <dbReference type="Proteomes" id="UP000318995"/>
    </source>
</evidence>
<evidence type="ECO:0000256" key="5">
    <source>
        <dbReference type="ARBA" id="ARBA00022989"/>
    </source>
</evidence>
<feature type="transmembrane region" description="Helical" evidence="8">
    <location>
        <begin position="256"/>
        <end position="278"/>
    </location>
</feature>
<feature type="transmembrane region" description="Helical" evidence="8">
    <location>
        <begin position="215"/>
        <end position="236"/>
    </location>
</feature>
<reference evidence="10 11" key="1">
    <citation type="submission" date="2019-02" db="EMBL/GenBank/DDBJ databases">
        <title>Deep-cultivation of Planctomycetes and their phenomic and genomic characterization uncovers novel biology.</title>
        <authorList>
            <person name="Wiegand S."/>
            <person name="Jogler M."/>
            <person name="Boedeker C."/>
            <person name="Pinto D."/>
            <person name="Vollmers J."/>
            <person name="Rivas-Marin E."/>
            <person name="Kohn T."/>
            <person name="Peeters S.H."/>
            <person name="Heuer A."/>
            <person name="Rast P."/>
            <person name="Oberbeckmann S."/>
            <person name="Bunk B."/>
            <person name="Jeske O."/>
            <person name="Meyerdierks A."/>
            <person name="Storesund J.E."/>
            <person name="Kallscheuer N."/>
            <person name="Luecker S."/>
            <person name="Lage O.M."/>
            <person name="Pohl T."/>
            <person name="Merkel B.J."/>
            <person name="Hornburger P."/>
            <person name="Mueller R.-W."/>
            <person name="Bruemmer F."/>
            <person name="Labrenz M."/>
            <person name="Spormann A.M."/>
            <person name="Op Den Camp H."/>
            <person name="Overmann J."/>
            <person name="Amann R."/>
            <person name="Jetten M.S.M."/>
            <person name="Mascher T."/>
            <person name="Medema M.H."/>
            <person name="Devos D.P."/>
            <person name="Kaster A.-K."/>
            <person name="Ovreas L."/>
            <person name="Rohde M."/>
            <person name="Galperin M.Y."/>
            <person name="Jogler C."/>
        </authorList>
    </citation>
    <scope>NUCLEOTIDE SEQUENCE [LARGE SCALE GENOMIC DNA]</scope>
    <source>
        <strain evidence="10 11">Pla111</strain>
    </source>
</reference>
<feature type="transmembrane region" description="Helical" evidence="8">
    <location>
        <begin position="639"/>
        <end position="664"/>
    </location>
</feature>
<feature type="transmembrane region" description="Helical" evidence="8">
    <location>
        <begin position="714"/>
        <end position="737"/>
    </location>
</feature>
<proteinExistence type="inferred from homology"/>
<comment type="similarity">
    <text evidence="2">Belongs to the resistance-nodulation-cell division (RND) (TC 2.A.6) family. MmpL subfamily.</text>
</comment>
<dbReference type="Proteomes" id="UP000318995">
    <property type="component" value="Unassembled WGS sequence"/>
</dbReference>
<dbReference type="PANTHER" id="PTHR33406">
    <property type="entry name" value="MEMBRANE PROTEIN MJ1562-RELATED"/>
    <property type="match status" value="1"/>
</dbReference>
<evidence type="ECO:0000313" key="10">
    <source>
        <dbReference type="EMBL" id="TWT48436.1"/>
    </source>
</evidence>
<keyword evidence="4 8" id="KW-0812">Transmembrane</keyword>
<evidence type="ECO:0000256" key="2">
    <source>
        <dbReference type="ARBA" id="ARBA00010157"/>
    </source>
</evidence>
<evidence type="ECO:0000256" key="3">
    <source>
        <dbReference type="ARBA" id="ARBA00022475"/>
    </source>
</evidence>
<organism evidence="10 11">
    <name type="scientific">Botrimarina hoheduenensis</name>
    <dbReference type="NCBI Taxonomy" id="2528000"/>
    <lineage>
        <taxon>Bacteria</taxon>
        <taxon>Pseudomonadati</taxon>
        <taxon>Planctomycetota</taxon>
        <taxon>Planctomycetia</taxon>
        <taxon>Pirellulales</taxon>
        <taxon>Lacipirellulaceae</taxon>
        <taxon>Botrimarina</taxon>
    </lineage>
</organism>
<evidence type="ECO:0000256" key="1">
    <source>
        <dbReference type="ARBA" id="ARBA00004651"/>
    </source>
</evidence>
<feature type="transmembrane region" description="Helical" evidence="8">
    <location>
        <begin position="399"/>
        <end position="419"/>
    </location>
</feature>
<feature type="domain" description="Membrane transport protein MMPL" evidence="9">
    <location>
        <begin position="46"/>
        <end position="398"/>
    </location>
</feature>
<feature type="transmembrane region" description="Helical" evidence="8">
    <location>
        <begin position="299"/>
        <end position="319"/>
    </location>
</feature>
<dbReference type="RefSeq" id="WP_146570506.1">
    <property type="nucleotide sequence ID" value="NZ_SJPH01000001.1"/>
</dbReference>
<feature type="domain" description="Membrane transport protein MMPL" evidence="9">
    <location>
        <begin position="528"/>
        <end position="781"/>
    </location>
</feature>
<evidence type="ECO:0000256" key="8">
    <source>
        <dbReference type="SAM" id="Phobius"/>
    </source>
</evidence>
<evidence type="ECO:0000256" key="6">
    <source>
        <dbReference type="ARBA" id="ARBA00023136"/>
    </source>
</evidence>
<comment type="caution">
    <text evidence="10">The sequence shown here is derived from an EMBL/GenBank/DDBJ whole genome shotgun (WGS) entry which is preliminary data.</text>
</comment>
<dbReference type="Pfam" id="PF03176">
    <property type="entry name" value="MMPL"/>
    <property type="match status" value="2"/>
</dbReference>
<keyword evidence="5 8" id="KW-1133">Transmembrane helix</keyword>
<dbReference type="SUPFAM" id="SSF82866">
    <property type="entry name" value="Multidrug efflux transporter AcrB transmembrane domain"/>
    <property type="match status" value="2"/>
</dbReference>
<feature type="transmembrane region" description="Helical" evidence="8">
    <location>
        <begin position="749"/>
        <end position="775"/>
    </location>
</feature>
<keyword evidence="11" id="KW-1185">Reference proteome</keyword>
<dbReference type="GO" id="GO:0005886">
    <property type="term" value="C:plasma membrane"/>
    <property type="evidence" value="ECO:0007669"/>
    <property type="project" value="UniProtKB-SubCell"/>
</dbReference>
<dbReference type="EMBL" id="SJPH01000001">
    <property type="protein sequence ID" value="TWT48436.1"/>
    <property type="molecule type" value="Genomic_DNA"/>
</dbReference>
<feature type="transmembrane region" description="Helical" evidence="8">
    <location>
        <begin position="614"/>
        <end position="632"/>
    </location>
</feature>
<evidence type="ECO:0000256" key="7">
    <source>
        <dbReference type="SAM" id="MobiDB-lite"/>
    </source>
</evidence>
<dbReference type="PANTHER" id="PTHR33406:SF6">
    <property type="entry name" value="MEMBRANE PROTEIN YDGH-RELATED"/>
    <property type="match status" value="1"/>
</dbReference>
<protein>
    <submittedName>
        <fullName evidence="10">Putative membrane protein YdgH</fullName>
    </submittedName>
</protein>
<dbReference type="Gene3D" id="1.20.1640.10">
    <property type="entry name" value="Multidrug efflux transporter AcrB transmembrane domain"/>
    <property type="match status" value="2"/>
</dbReference>
<feature type="transmembrane region" description="Helical" evidence="8">
    <location>
        <begin position="331"/>
        <end position="351"/>
    </location>
</feature>
<keyword evidence="3" id="KW-1003">Cell membrane</keyword>
<dbReference type="AlphaFoldDB" id="A0A5C5WBZ9"/>
<evidence type="ECO:0000256" key="4">
    <source>
        <dbReference type="ARBA" id="ARBA00022692"/>
    </source>
</evidence>
<name>A0A5C5WBZ9_9BACT</name>
<accession>A0A5C5WBZ9</accession>
<feature type="region of interest" description="Disordered" evidence="7">
    <location>
        <begin position="781"/>
        <end position="811"/>
    </location>
</feature>
<feature type="transmembrane region" description="Helical" evidence="8">
    <location>
        <begin position="189"/>
        <end position="208"/>
    </location>
</feature>
<dbReference type="OrthoDB" id="9782006at2"/>
<dbReference type="InterPro" id="IPR004869">
    <property type="entry name" value="MMPL_dom"/>
</dbReference>
<sequence>MLVERLADTVNKGWRWVLLAWLLLAVGLKMVAPSWQAIALDGDLDYLPAKVDSLQGEALLKAAFPDEKSKSQAVVVLSRGGEPIVSEDRRFGLRVAEALRTAEGLPILDVWDERTQVVGDMMLARNGAAAMVVANTTTGLMDVENARVLERIESLLDELQVEAPEGLDVGLTGSAMIGGDLRLSIEESLASTEVATIVLVLLCLIIIYRAPLLVLIPLATIAVSMSVSYDLVALLADNFGPGDYPWSDFKIFTTSKIFVVVILFGAGTDYCLFLIARYREELAEGVDWSVAPGRALARVGDALAGSAFTTIVGLAMMIVAEYGKFSNSGPTIGVCILVALAACVTFAPALLRAMGPVVFWPVRPPAPEERGSGRDATEPSDARLWGAVADMVMRRPVTIMALSAWLAAPLIYLGAGVGVTHDFVADLAPERTSVRGAEQVRTFFGEGTIAPMKVIARLADGTKTKEGAPLDLSSNEGRYAIAPLHSLLFEQESVADVRSLYLPTGGDPKKRRFLGGGALHDLAVAGSPLTAETFVSHGGAYAGKVTQVSLLLSQDPFSSVAREQMPSLSEALHTFAEQATIEGEPNPWFGAEFHLVGVTPGMRDLEQVTNRDRWRIQIATVSAVFLVLLVILRRPLVCVYLIVTVLLSYWVTLGATSLFFQALYGEAFQGLDWKTPIFLFVILIAVGQDYNIYLATRVIEEQNRLGLKAGLRRAIVQTGGIITSCGVIMAGTFISMATGTLRGMVELGFALALGVLLDTFFVRTVVVPCFFALYARREADPAEKLTSYDASSTPAPRSAKLSAPTTSSVAS</sequence>
<evidence type="ECO:0000259" key="9">
    <source>
        <dbReference type="Pfam" id="PF03176"/>
    </source>
</evidence>
<feature type="transmembrane region" description="Helical" evidence="8">
    <location>
        <begin position="676"/>
        <end position="693"/>
    </location>
</feature>
<comment type="subcellular location">
    <subcellularLocation>
        <location evidence="1">Cell membrane</location>
        <topology evidence="1">Multi-pass membrane protein</topology>
    </subcellularLocation>
</comment>
<keyword evidence="6 8" id="KW-0472">Membrane</keyword>
<dbReference type="InterPro" id="IPR050545">
    <property type="entry name" value="Mycobact_MmpL"/>
</dbReference>